<evidence type="ECO:0000313" key="2">
    <source>
        <dbReference type="Proteomes" id="UP001302806"/>
    </source>
</evidence>
<proteinExistence type="predicted"/>
<dbReference type="PANTHER" id="PTHR37842:SF2">
    <property type="entry name" value="GYLCOSYL HYDROLASE 115 C-TERMINAL DOMAIN-CONTAINING PROTEIN"/>
    <property type="match status" value="1"/>
</dbReference>
<dbReference type="RefSeq" id="WP_415867189.1">
    <property type="nucleotide sequence ID" value="NZ_CP134537.1"/>
</dbReference>
<sequence length="103" mass="11973">MVDVPVNQSEELILEQPDFYSNAPSVAYRGIFLNDEDWGLQPWADKTFEPETGDIGPKTYSKIFELLLRLNANTIWYQPCIQAPKRFFTILTMQKWLKLITSS</sequence>
<accession>A0ABY9XYF6</accession>
<dbReference type="Proteomes" id="UP001302806">
    <property type="component" value="Chromosome"/>
</dbReference>
<dbReference type="InterPro" id="IPR042301">
    <property type="entry name" value="GH115_sf"/>
</dbReference>
<dbReference type="EMBL" id="CP134537">
    <property type="protein sequence ID" value="WNH10982.1"/>
    <property type="molecule type" value="Genomic_DNA"/>
</dbReference>
<gene>
    <name evidence="1" type="ORF">RHP51_08680</name>
</gene>
<name>A0ABY9XYF6_9FLAO</name>
<dbReference type="InterPro" id="IPR031924">
    <property type="entry name" value="GH115"/>
</dbReference>
<dbReference type="Gene3D" id="3.20.20.520">
    <property type="entry name" value="Glycosyl hydrolase family 115"/>
    <property type="match status" value="1"/>
</dbReference>
<reference evidence="1 2" key="1">
    <citation type="submission" date="2023-09" db="EMBL/GenBank/DDBJ databases">
        <title>Thalassobella suaedae gen. nov., sp. nov., a marine bacterium of the family Flavobacteriaceae isolated from a halophyte Suaeda japonica.</title>
        <authorList>
            <person name="Lee S.Y."/>
            <person name="Hwang C.Y."/>
        </authorList>
    </citation>
    <scope>NUCLEOTIDE SEQUENCE [LARGE SCALE GENOMIC DNA]</scope>
    <source>
        <strain evidence="1 2">HL-DH14</strain>
    </source>
</reference>
<dbReference type="Pfam" id="PF15979">
    <property type="entry name" value="Glyco_hydro_115"/>
    <property type="match status" value="1"/>
</dbReference>
<organism evidence="1 2">
    <name type="scientific">Thalassobellus suaedae</name>
    <dbReference type="NCBI Taxonomy" id="3074124"/>
    <lineage>
        <taxon>Bacteria</taxon>
        <taxon>Pseudomonadati</taxon>
        <taxon>Bacteroidota</taxon>
        <taxon>Flavobacteriia</taxon>
        <taxon>Flavobacteriales</taxon>
        <taxon>Flavobacteriaceae</taxon>
        <taxon>Thalassobellus</taxon>
    </lineage>
</organism>
<dbReference type="GO" id="GO:0016787">
    <property type="term" value="F:hydrolase activity"/>
    <property type="evidence" value="ECO:0007669"/>
    <property type="project" value="UniProtKB-KW"/>
</dbReference>
<keyword evidence="1" id="KW-0378">Hydrolase</keyword>
<evidence type="ECO:0000313" key="1">
    <source>
        <dbReference type="EMBL" id="WNH10982.1"/>
    </source>
</evidence>
<dbReference type="PANTHER" id="PTHR37842">
    <property type="match status" value="1"/>
</dbReference>
<protein>
    <submittedName>
        <fullName evidence="1">Glycosyl hydrolase 115 family protein</fullName>
    </submittedName>
</protein>